<dbReference type="GO" id="GO:0004653">
    <property type="term" value="F:polypeptide N-acetylgalactosaminyltransferase activity"/>
    <property type="evidence" value="ECO:0007669"/>
    <property type="project" value="TreeGrafter"/>
</dbReference>
<dbReference type="Proteomes" id="UP001186944">
    <property type="component" value="Unassembled WGS sequence"/>
</dbReference>
<evidence type="ECO:0000313" key="9">
    <source>
        <dbReference type="Proteomes" id="UP001186944"/>
    </source>
</evidence>
<evidence type="ECO:0000256" key="5">
    <source>
        <dbReference type="RuleBase" id="RU361242"/>
    </source>
</evidence>
<dbReference type="GO" id="GO:0030246">
    <property type="term" value="F:carbohydrate binding"/>
    <property type="evidence" value="ECO:0007669"/>
    <property type="project" value="UniProtKB-KW"/>
</dbReference>
<protein>
    <recommendedName>
        <fullName evidence="5">Polypeptide N-acetylgalactosaminyltransferase</fullName>
        <ecNumber evidence="5">2.4.1.-</ecNumber>
    </recommendedName>
    <alternativeName>
        <fullName evidence="5">Protein-UDP acetylgalactosaminyltransferase</fullName>
    </alternativeName>
</protein>
<feature type="domain" description="Ricin B lectin" evidence="7">
    <location>
        <begin position="435"/>
        <end position="551"/>
    </location>
</feature>
<gene>
    <name evidence="8" type="ORF">FSP39_015729</name>
</gene>
<evidence type="ECO:0000256" key="4">
    <source>
        <dbReference type="ARBA" id="ARBA00023157"/>
    </source>
</evidence>
<dbReference type="InterPro" id="IPR035992">
    <property type="entry name" value="Ricin_B-like_lectins"/>
</dbReference>
<dbReference type="SUPFAM" id="SSF53448">
    <property type="entry name" value="Nucleotide-diphospho-sugar transferases"/>
    <property type="match status" value="1"/>
</dbReference>
<reference evidence="8" key="1">
    <citation type="submission" date="2019-08" db="EMBL/GenBank/DDBJ databases">
        <title>The improved chromosome-level genome for the pearl oyster Pinctada fucata martensii using PacBio sequencing and Hi-C.</title>
        <authorList>
            <person name="Zheng Z."/>
        </authorList>
    </citation>
    <scope>NUCLEOTIDE SEQUENCE</scope>
    <source>
        <strain evidence="8">ZZ-2019</strain>
        <tissue evidence="8">Adductor muscle</tissue>
    </source>
</reference>
<dbReference type="EMBL" id="VSWD01000011">
    <property type="protein sequence ID" value="KAK3088178.1"/>
    <property type="molecule type" value="Genomic_DNA"/>
</dbReference>
<dbReference type="SUPFAM" id="SSF50370">
    <property type="entry name" value="Ricin B-like lectins"/>
    <property type="match status" value="1"/>
</dbReference>
<proteinExistence type="inferred from homology"/>
<keyword evidence="3 5" id="KW-0333">Golgi apparatus</keyword>
<evidence type="ECO:0000256" key="6">
    <source>
        <dbReference type="SAM" id="MobiDB-lite"/>
    </source>
</evidence>
<dbReference type="PANTHER" id="PTHR11675">
    <property type="entry name" value="N-ACETYLGALACTOSAMINYLTRANSFERASE"/>
    <property type="match status" value="1"/>
</dbReference>
<sequence>MYDDKYGQRPHPCTQHKIDNSETEGIQYQDKTGTKANKQKPPPYEKKRTPDMGVRPGAYGTGIQVNKEELTGESLRRYEDGYKQYLFNEFLSDLIPLRRQMPRDMVEPECADFVYDKDLPEVSVIIPFRNEAWSTLLRTAHSVLDRSNPSLLKEIILVDDGSTLDHLKKKLDIYVSSLPKVKLIRLQETRGLMVSRQTGIDAAQSGVIIVMDSHIEVASGWLEPLLQRIKEDPKLLVFSKMGAVDGNTFGISSLPMQDPIWLPTFDFFMCEISVPTKSSYLRNRPHHLAPIKSPGVQGMLFGSNRTFFQSLGGFDLGMKIWGAEQYELSVKTWMCGGSIEMIPCSHAAHVYRGLAWIGDITKQKTVNNDRVIDVWMDKYKPIFYEMMGNKSQGGGGDVSERLRIREKNKCKPFQYFLDSIRQYVEYYVPEDLKAKGALLNKGTGLCADGRTTDAFSGDHVILYTCHYLGNAQYWEISKNNELRHGTLCFLKENNLVAIKKCRYNDFERWSYQQDNKIIHQESGLCLTGTTNGQPLQLTTCESSDLQIWYIQRL</sequence>
<dbReference type="InterPro" id="IPR001173">
    <property type="entry name" value="Glyco_trans_2-like"/>
</dbReference>
<dbReference type="AlphaFoldDB" id="A0AA88XUW8"/>
<comment type="caution">
    <text evidence="8">The sequence shown here is derived from an EMBL/GenBank/DDBJ whole genome shotgun (WGS) entry which is preliminary data.</text>
</comment>
<feature type="region of interest" description="Disordered" evidence="6">
    <location>
        <begin position="1"/>
        <end position="60"/>
    </location>
</feature>
<name>A0AA88XUW8_PINIB</name>
<keyword evidence="5" id="KW-0328">Glycosyltransferase</keyword>
<dbReference type="Gene3D" id="3.90.550.10">
    <property type="entry name" value="Spore Coat Polysaccharide Biosynthesis Protein SpsA, Chain A"/>
    <property type="match status" value="1"/>
</dbReference>
<dbReference type="InterPro" id="IPR000772">
    <property type="entry name" value="Ricin_B_lectin"/>
</dbReference>
<dbReference type="PANTHER" id="PTHR11675:SF126">
    <property type="entry name" value="RICIN B LECTIN DOMAIN-CONTAINING PROTEIN"/>
    <property type="match status" value="1"/>
</dbReference>
<keyword evidence="9" id="KW-1185">Reference proteome</keyword>
<evidence type="ECO:0000256" key="1">
    <source>
        <dbReference type="ARBA" id="ARBA00004323"/>
    </source>
</evidence>
<dbReference type="Gene3D" id="2.80.10.50">
    <property type="match status" value="1"/>
</dbReference>
<dbReference type="SMART" id="SM00458">
    <property type="entry name" value="RICIN"/>
    <property type="match status" value="1"/>
</dbReference>
<dbReference type="Pfam" id="PF00535">
    <property type="entry name" value="Glycos_transf_2"/>
    <property type="match status" value="1"/>
</dbReference>
<keyword evidence="2 5" id="KW-0430">Lectin</keyword>
<comment type="similarity">
    <text evidence="5">Belongs to the glycosyltransferase 2 family. GalNAc-T subfamily.</text>
</comment>
<evidence type="ECO:0000259" key="7">
    <source>
        <dbReference type="SMART" id="SM00458"/>
    </source>
</evidence>
<comment type="subcellular location">
    <subcellularLocation>
        <location evidence="1 5">Golgi apparatus membrane</location>
        <topology evidence="1 5">Single-pass type II membrane protein</topology>
    </subcellularLocation>
</comment>
<dbReference type="EC" id="2.4.1.-" evidence="5"/>
<keyword evidence="5" id="KW-0464">Manganese</keyword>
<feature type="compositionally biased region" description="Polar residues" evidence="6">
    <location>
        <begin position="23"/>
        <end position="36"/>
    </location>
</feature>
<accession>A0AA88XUW8</accession>
<evidence type="ECO:0000313" key="8">
    <source>
        <dbReference type="EMBL" id="KAK3088178.1"/>
    </source>
</evidence>
<evidence type="ECO:0000256" key="2">
    <source>
        <dbReference type="ARBA" id="ARBA00022734"/>
    </source>
</evidence>
<keyword evidence="5" id="KW-0808">Transferase</keyword>
<dbReference type="GO" id="GO:0006493">
    <property type="term" value="P:protein O-linked glycosylation"/>
    <property type="evidence" value="ECO:0007669"/>
    <property type="project" value="TreeGrafter"/>
</dbReference>
<dbReference type="PROSITE" id="PS50231">
    <property type="entry name" value="RICIN_B_LECTIN"/>
    <property type="match status" value="1"/>
</dbReference>
<evidence type="ECO:0000256" key="3">
    <source>
        <dbReference type="ARBA" id="ARBA00023034"/>
    </source>
</evidence>
<organism evidence="8 9">
    <name type="scientific">Pinctada imbricata</name>
    <name type="common">Atlantic pearl-oyster</name>
    <name type="synonym">Pinctada martensii</name>
    <dbReference type="NCBI Taxonomy" id="66713"/>
    <lineage>
        <taxon>Eukaryota</taxon>
        <taxon>Metazoa</taxon>
        <taxon>Spiralia</taxon>
        <taxon>Lophotrochozoa</taxon>
        <taxon>Mollusca</taxon>
        <taxon>Bivalvia</taxon>
        <taxon>Autobranchia</taxon>
        <taxon>Pteriomorphia</taxon>
        <taxon>Pterioida</taxon>
        <taxon>Pterioidea</taxon>
        <taxon>Pteriidae</taxon>
        <taxon>Pinctada</taxon>
    </lineage>
</organism>
<comment type="cofactor">
    <cofactor evidence="5">
        <name>Mn(2+)</name>
        <dbReference type="ChEBI" id="CHEBI:29035"/>
    </cofactor>
</comment>
<dbReference type="InterPro" id="IPR029044">
    <property type="entry name" value="Nucleotide-diphossugar_trans"/>
</dbReference>
<comment type="pathway">
    <text evidence="5">Protein modification; protein glycosylation.</text>
</comment>
<keyword evidence="4 5" id="KW-1015">Disulfide bond</keyword>
<dbReference type="GO" id="GO:0000139">
    <property type="term" value="C:Golgi membrane"/>
    <property type="evidence" value="ECO:0007669"/>
    <property type="project" value="UniProtKB-SubCell"/>
</dbReference>
<dbReference type="Pfam" id="PF00652">
    <property type="entry name" value="Ricin_B_lectin"/>
    <property type="match status" value="1"/>
</dbReference>